<evidence type="ECO:0000256" key="3">
    <source>
        <dbReference type="ARBA" id="ARBA00022475"/>
    </source>
</evidence>
<dbReference type="AlphaFoldDB" id="A0A5E4ZP13"/>
<organism evidence="14 15">
    <name type="scientific">Pandoraea captiosa</name>
    <dbReference type="NCBI Taxonomy" id="2508302"/>
    <lineage>
        <taxon>Bacteria</taxon>
        <taxon>Pseudomonadati</taxon>
        <taxon>Pseudomonadota</taxon>
        <taxon>Betaproteobacteria</taxon>
        <taxon>Burkholderiales</taxon>
        <taxon>Burkholderiaceae</taxon>
        <taxon>Pandoraea</taxon>
    </lineage>
</organism>
<gene>
    <name evidence="14" type="primary">lifO</name>
    <name evidence="14" type="ORF">PCA31118_00903</name>
</gene>
<dbReference type="GO" id="GO:0005886">
    <property type="term" value="C:plasma membrane"/>
    <property type="evidence" value="ECO:0007669"/>
    <property type="project" value="UniProtKB-SubCell"/>
</dbReference>
<evidence type="ECO:0000256" key="2">
    <source>
        <dbReference type="ARBA" id="ARBA00010358"/>
    </source>
</evidence>
<evidence type="ECO:0000256" key="9">
    <source>
        <dbReference type="ARBA" id="ARBA00023136"/>
    </source>
</evidence>
<evidence type="ECO:0000256" key="8">
    <source>
        <dbReference type="ARBA" id="ARBA00023098"/>
    </source>
</evidence>
<comment type="similarity">
    <text evidence="2">Belongs to the lipase chaperone family.</text>
</comment>
<evidence type="ECO:0000256" key="11">
    <source>
        <dbReference type="ARBA" id="ARBA00030948"/>
    </source>
</evidence>
<evidence type="ECO:0000256" key="4">
    <source>
        <dbReference type="ARBA" id="ARBA00022519"/>
    </source>
</evidence>
<dbReference type="Pfam" id="PF03280">
    <property type="entry name" value="Lipase_chap"/>
    <property type="match status" value="1"/>
</dbReference>
<evidence type="ECO:0000256" key="1">
    <source>
        <dbReference type="ARBA" id="ARBA00004383"/>
    </source>
</evidence>
<evidence type="ECO:0000313" key="14">
    <source>
        <dbReference type="EMBL" id="VVE62115.1"/>
    </source>
</evidence>
<dbReference type="GO" id="GO:0006457">
    <property type="term" value="P:protein folding"/>
    <property type="evidence" value="ECO:0007669"/>
    <property type="project" value="InterPro"/>
</dbReference>
<evidence type="ECO:0000256" key="7">
    <source>
        <dbReference type="ARBA" id="ARBA00022989"/>
    </source>
</evidence>
<keyword evidence="4" id="KW-0997">Cell inner membrane</keyword>
<dbReference type="InterPro" id="IPR004961">
    <property type="entry name" value="Lipase_chaperone"/>
</dbReference>
<evidence type="ECO:0000256" key="13">
    <source>
        <dbReference type="SAM" id="Phobius"/>
    </source>
</evidence>
<dbReference type="GO" id="GO:0016042">
    <property type="term" value="P:lipid catabolic process"/>
    <property type="evidence" value="ECO:0007669"/>
    <property type="project" value="UniProtKB-KW"/>
</dbReference>
<keyword evidence="7 13" id="KW-1133">Transmembrane helix</keyword>
<evidence type="ECO:0000256" key="6">
    <source>
        <dbReference type="ARBA" id="ARBA00022963"/>
    </source>
</evidence>
<keyword evidence="3" id="KW-1003">Cell membrane</keyword>
<proteinExistence type="inferred from homology"/>
<keyword evidence="15" id="KW-1185">Reference proteome</keyword>
<reference evidence="14 15" key="1">
    <citation type="submission" date="2019-08" db="EMBL/GenBank/DDBJ databases">
        <authorList>
            <person name="Peeters C."/>
        </authorList>
    </citation>
    <scope>NUCLEOTIDE SEQUENCE [LARGE SCALE GENOMIC DNA]</scope>
    <source>
        <strain evidence="14 15">LMG 31118</strain>
    </source>
</reference>
<evidence type="ECO:0000256" key="5">
    <source>
        <dbReference type="ARBA" id="ARBA00022692"/>
    </source>
</evidence>
<keyword evidence="6" id="KW-0442">Lipid degradation</keyword>
<evidence type="ECO:0000313" key="15">
    <source>
        <dbReference type="Proteomes" id="UP000414136"/>
    </source>
</evidence>
<sequence>MTAPAQESERLPDRLRGSGRQRARCKESLLAVGLTSLVMLGGCIALPPAPNGVEADAPQRPTPSSLVGTAAPRLPVDPSGHLARVRSVRDFFDYCLLAEIDFTSEGLDDFVGRQIGLQLAGTPAQAEALDVWRRYRAYDLGIRNVEVRHATETQFDPARLARILAQRRAIARQTLAGWADVFFADDFARMEHDIAQLRAQRDTSTTDAPLAGVDTLGQEDQHAPRQRREAHGKWIAMIETLQADGSSPEQMRQALQSKIGDAALARVLIFETEETAWQIKYRDYSVQRRAIEASSLPNDQKREQIAALRRRTFTGPGEIARAVSFDAYASP</sequence>
<evidence type="ECO:0000256" key="10">
    <source>
        <dbReference type="ARBA" id="ARBA00023186"/>
    </source>
</evidence>
<keyword evidence="8" id="KW-0443">Lipid metabolism</keyword>
<evidence type="ECO:0000256" key="12">
    <source>
        <dbReference type="ARBA" id="ARBA00031542"/>
    </source>
</evidence>
<name>A0A5E4ZP13_9BURK</name>
<dbReference type="Proteomes" id="UP000414136">
    <property type="component" value="Unassembled WGS sequence"/>
</dbReference>
<keyword evidence="9 13" id="KW-0472">Membrane</keyword>
<comment type="subcellular location">
    <subcellularLocation>
        <location evidence="1">Cell inner membrane</location>
        <topology evidence="1">Single-pass membrane protein</topology>
        <orientation evidence="1">Periplasmic side</orientation>
    </subcellularLocation>
</comment>
<feature type="transmembrane region" description="Helical" evidence="13">
    <location>
        <begin position="29"/>
        <end position="49"/>
    </location>
</feature>
<keyword evidence="5 13" id="KW-0812">Transmembrane</keyword>
<keyword evidence="10" id="KW-0143">Chaperone</keyword>
<accession>A0A5E4ZP13</accession>
<protein>
    <recommendedName>
        <fullName evidence="11">Lipase helper protein</fullName>
    </recommendedName>
    <alternativeName>
        <fullName evidence="12">Lipase modulator</fullName>
    </alternativeName>
</protein>
<dbReference type="EMBL" id="CABPSQ010000001">
    <property type="protein sequence ID" value="VVE62115.1"/>
    <property type="molecule type" value="Genomic_DNA"/>
</dbReference>
<dbReference type="SUPFAM" id="SSF158855">
    <property type="entry name" value="Lipase chaperone-like"/>
    <property type="match status" value="1"/>
</dbReference>
<dbReference type="GO" id="GO:0051082">
    <property type="term" value="F:unfolded protein binding"/>
    <property type="evidence" value="ECO:0007669"/>
    <property type="project" value="InterPro"/>
</dbReference>